<dbReference type="AlphaFoldDB" id="A0A3P6C0F8"/>
<gene>
    <name evidence="1" type="ORF">BRAA08T33476Z</name>
</gene>
<organism evidence="1">
    <name type="scientific">Brassica campestris</name>
    <name type="common">Field mustard</name>
    <dbReference type="NCBI Taxonomy" id="3711"/>
    <lineage>
        <taxon>Eukaryota</taxon>
        <taxon>Viridiplantae</taxon>
        <taxon>Streptophyta</taxon>
        <taxon>Embryophyta</taxon>
        <taxon>Tracheophyta</taxon>
        <taxon>Spermatophyta</taxon>
        <taxon>Magnoliopsida</taxon>
        <taxon>eudicotyledons</taxon>
        <taxon>Gunneridae</taxon>
        <taxon>Pentapetalae</taxon>
        <taxon>rosids</taxon>
        <taxon>malvids</taxon>
        <taxon>Brassicales</taxon>
        <taxon>Brassicaceae</taxon>
        <taxon>Brassiceae</taxon>
        <taxon>Brassica</taxon>
    </lineage>
</organism>
<dbReference type="Gene3D" id="3.40.462.20">
    <property type="match status" value="1"/>
</dbReference>
<protein>
    <submittedName>
        <fullName evidence="1">Uncharacterized protein</fullName>
    </submittedName>
</protein>
<name>A0A3P6C0F8_BRACM</name>
<evidence type="ECO:0000313" key="1">
    <source>
        <dbReference type="EMBL" id="VDD04285.1"/>
    </source>
</evidence>
<reference evidence="1" key="1">
    <citation type="submission" date="2018-11" db="EMBL/GenBank/DDBJ databases">
        <authorList>
            <consortium name="Genoscope - CEA"/>
            <person name="William W."/>
        </authorList>
    </citation>
    <scope>NUCLEOTIDE SEQUENCE</scope>
</reference>
<dbReference type="EMBL" id="LR031575">
    <property type="protein sequence ID" value="VDD04285.1"/>
    <property type="molecule type" value="Genomic_DNA"/>
</dbReference>
<sequence length="73" mass="8640">MDLSLLSSSSLIWFLRRKFLMKETPLMILEPLGVKITEASETESAYPDRRGNLDNKQYMVRWKVNVVEQRDQH</sequence>
<proteinExistence type="predicted"/>
<accession>A0A3P6C0F8</accession>